<dbReference type="EMBL" id="ASRH01000003">
    <property type="protein sequence ID" value="EWG07513.1"/>
    <property type="molecule type" value="Genomic_DNA"/>
</dbReference>
<dbReference type="AlphaFoldDB" id="W7KMN0"/>
<protein>
    <submittedName>
        <fullName evidence="1">Uncharacterized protein</fullName>
    </submittedName>
</protein>
<reference evidence="1 2" key="1">
    <citation type="journal article" date="2014" name="Genome Announc.">
        <title>Draft Genome Sequence of the Sulfolobales Archaeon AZ1, Obtained through Metagenomic Analysis of a Mexican Hot Spring.</title>
        <authorList>
            <person name="Servin-Garciduenas L.E."/>
            <person name="Martinez-Romero E."/>
        </authorList>
    </citation>
    <scope>NUCLEOTIDE SEQUENCE [LARGE SCALE GENOMIC DNA]</scope>
    <source>
        <strain evidence="1">AZ1-illumnia</strain>
    </source>
</reference>
<name>W7KMN0_9CREN</name>
<sequence>MIKLMRSIGPNLSLLAKVLRESEEDVKKELEGIKDLYFTPVFSFGSLGFNFDEKECVRKSIREDLCVSLSKEGLRVKEFLNYSGIPEAYDFAYDKWDLSFSVKAEGERPHFQYEGDSEVILYSSLKSTYSFNEILKGFFNKGIVISFILDYGRRDYVIDVFSFNKVVRERLEYVPFIRYSVTLESDQGDMYLTELMIPKDYLLIVLEVLKEMREEVEILFTKKKIPYFHGII</sequence>
<gene>
    <name evidence="1" type="ORF">ASUL_03354</name>
</gene>
<organism evidence="1 2">
    <name type="scientific">Candidatus Aramenus sulfurataquae</name>
    <dbReference type="NCBI Taxonomy" id="1326980"/>
    <lineage>
        <taxon>Archaea</taxon>
        <taxon>Thermoproteota</taxon>
        <taxon>Thermoprotei</taxon>
        <taxon>Sulfolobales</taxon>
        <taxon>Sulfolobaceae</taxon>
        <taxon>Candidatus Aramenus</taxon>
    </lineage>
</organism>
<proteinExistence type="predicted"/>
<evidence type="ECO:0000313" key="1">
    <source>
        <dbReference type="EMBL" id="EWG07513.1"/>
    </source>
</evidence>
<evidence type="ECO:0000313" key="2">
    <source>
        <dbReference type="Proteomes" id="UP000054284"/>
    </source>
</evidence>
<dbReference type="Proteomes" id="UP000054284">
    <property type="component" value="Unassembled WGS sequence"/>
</dbReference>
<comment type="caution">
    <text evidence="1">The sequence shown here is derived from an EMBL/GenBank/DDBJ whole genome shotgun (WGS) entry which is preliminary data.</text>
</comment>
<keyword evidence="2" id="KW-1185">Reference proteome</keyword>
<accession>W7KMN0</accession>